<evidence type="ECO:0000313" key="1">
    <source>
        <dbReference type="EMBL" id="EXG80906.1"/>
    </source>
</evidence>
<sequence>MTIPSDDELTRFHGPPVVNVEDGVRAGIEGAAWRVSPGYDEGVRTMPGRISDLIDRAPVRALVIDNWGDPAESALPVTEIAASASRLPGLRALRVRGSQNLETQPVKHTALRERVFGNGGLPAEVTRAVATPILTGERLGGALPDARIDASESRFGEADDERYVAVGE</sequence>
<accession>A0A011AFV2</accession>
<dbReference type="RefSeq" id="WP_035850032.1">
    <property type="nucleotide sequence ID" value="NZ_KK073874.1"/>
</dbReference>
<gene>
    <name evidence="1" type="ORF">CryarDRAFT_2001</name>
</gene>
<protein>
    <submittedName>
        <fullName evidence="1">Uncharacterized protein</fullName>
    </submittedName>
</protein>
<dbReference type="AlphaFoldDB" id="A0A011AFV2"/>
<organism evidence="1 2">
    <name type="scientific">Cryptosporangium arvum DSM 44712</name>
    <dbReference type="NCBI Taxonomy" id="927661"/>
    <lineage>
        <taxon>Bacteria</taxon>
        <taxon>Bacillati</taxon>
        <taxon>Actinomycetota</taxon>
        <taxon>Actinomycetes</taxon>
        <taxon>Cryptosporangiales</taxon>
        <taxon>Cryptosporangiaceae</taxon>
        <taxon>Cryptosporangium</taxon>
    </lineage>
</organism>
<dbReference type="HOGENOM" id="CLU_1583751_0_0_11"/>
<reference evidence="1 2" key="1">
    <citation type="submission" date="2013-07" db="EMBL/GenBank/DDBJ databases">
        <authorList>
            <consortium name="DOE Joint Genome Institute"/>
            <person name="Eisen J."/>
            <person name="Huntemann M."/>
            <person name="Han J."/>
            <person name="Chen A."/>
            <person name="Kyrpides N."/>
            <person name="Mavromatis K."/>
            <person name="Markowitz V."/>
            <person name="Palaniappan K."/>
            <person name="Ivanova N."/>
            <person name="Schaumberg A."/>
            <person name="Pati A."/>
            <person name="Liolios K."/>
            <person name="Nordberg H.P."/>
            <person name="Cantor M.N."/>
            <person name="Hua S.X."/>
            <person name="Woyke T."/>
        </authorList>
    </citation>
    <scope>NUCLEOTIDE SEQUENCE [LARGE SCALE GENOMIC DNA]</scope>
    <source>
        <strain evidence="1 2">DSM 44712</strain>
    </source>
</reference>
<evidence type="ECO:0000313" key="2">
    <source>
        <dbReference type="Proteomes" id="UP000021053"/>
    </source>
</evidence>
<dbReference type="Proteomes" id="UP000021053">
    <property type="component" value="Unassembled WGS sequence"/>
</dbReference>
<keyword evidence="2" id="KW-1185">Reference proteome</keyword>
<dbReference type="EMBL" id="JFBT01000001">
    <property type="protein sequence ID" value="EXG80906.1"/>
    <property type="molecule type" value="Genomic_DNA"/>
</dbReference>
<dbReference type="Gene3D" id="3.80.10.10">
    <property type="entry name" value="Ribonuclease Inhibitor"/>
    <property type="match status" value="1"/>
</dbReference>
<dbReference type="InterPro" id="IPR032675">
    <property type="entry name" value="LRR_dom_sf"/>
</dbReference>
<comment type="caution">
    <text evidence="1">The sequence shown here is derived from an EMBL/GenBank/DDBJ whole genome shotgun (WGS) entry which is preliminary data.</text>
</comment>
<name>A0A011AFV2_9ACTN</name>
<proteinExistence type="predicted"/>